<dbReference type="EMBL" id="BSEV01000002">
    <property type="protein sequence ID" value="GLK07962.1"/>
    <property type="molecule type" value="Genomic_DNA"/>
</dbReference>
<evidence type="ECO:0000256" key="1">
    <source>
        <dbReference type="ARBA" id="ARBA00022527"/>
    </source>
</evidence>
<proteinExistence type="predicted"/>
<reference evidence="4" key="1">
    <citation type="journal article" date="2014" name="Int. J. Syst. Evol. Microbiol.">
        <title>Complete genome sequence of Corynebacterium casei LMG S-19264T (=DSM 44701T), isolated from a smear-ripened cheese.</title>
        <authorList>
            <consortium name="US DOE Joint Genome Institute (JGI-PGF)"/>
            <person name="Walter F."/>
            <person name="Albersmeier A."/>
            <person name="Kalinowski J."/>
            <person name="Ruckert C."/>
        </authorList>
    </citation>
    <scope>NUCLEOTIDE SEQUENCE</scope>
    <source>
        <strain evidence="4">VKM Ac-2007</strain>
    </source>
</reference>
<evidence type="ECO:0000313" key="5">
    <source>
        <dbReference type="Proteomes" id="UP001143474"/>
    </source>
</evidence>
<accession>A0A9W6MBE1</accession>
<dbReference type="CDD" id="cd16936">
    <property type="entry name" value="HATPase_RsbW-like"/>
    <property type="match status" value="1"/>
</dbReference>
<gene>
    <name evidence="4" type="ORF">GCM10017600_13670</name>
</gene>
<dbReference type="AlphaFoldDB" id="A0A9W6MBE1"/>
<dbReference type="GO" id="GO:0004674">
    <property type="term" value="F:protein serine/threonine kinase activity"/>
    <property type="evidence" value="ECO:0007669"/>
    <property type="project" value="UniProtKB-KW"/>
</dbReference>
<sequence length="187" mass="19733">MIPPPPLPSSSRPLSSPAPQPACRYERHRTVSPRWAVLHPLGHAEFPGIPASVPTARQWARDLLTGKIAAPTLDDVLLLLSELVTNAIVHSDSGRGPYGSVTVCLVTVCLALSHDHDGHGGTVVHVEVIDDGSAASLPFVRAATPDGDGGRGLLMVELLSARWGVHHDDEAGNAVWFHLPDSTTGHG</sequence>
<dbReference type="Gene3D" id="3.30.565.10">
    <property type="entry name" value="Histidine kinase-like ATPase, C-terminal domain"/>
    <property type="match status" value="1"/>
</dbReference>
<comment type="caution">
    <text evidence="4">The sequence shown here is derived from an EMBL/GenBank/DDBJ whole genome shotgun (WGS) entry which is preliminary data.</text>
</comment>
<keyword evidence="1" id="KW-0808">Transferase</keyword>
<dbReference type="InterPro" id="IPR036890">
    <property type="entry name" value="HATPase_C_sf"/>
</dbReference>
<feature type="region of interest" description="Disordered" evidence="2">
    <location>
        <begin position="1"/>
        <end position="22"/>
    </location>
</feature>
<dbReference type="PANTHER" id="PTHR35526:SF3">
    <property type="entry name" value="ANTI-SIGMA-F FACTOR RSBW"/>
    <property type="match status" value="1"/>
</dbReference>
<keyword evidence="1" id="KW-0418">Kinase</keyword>
<dbReference type="SUPFAM" id="SSF55874">
    <property type="entry name" value="ATPase domain of HSP90 chaperone/DNA topoisomerase II/histidine kinase"/>
    <property type="match status" value="1"/>
</dbReference>
<evidence type="ECO:0000256" key="2">
    <source>
        <dbReference type="SAM" id="MobiDB-lite"/>
    </source>
</evidence>
<keyword evidence="1" id="KW-0723">Serine/threonine-protein kinase</keyword>
<name>A0A9W6MBE1_9ACTN</name>
<organism evidence="4 5">
    <name type="scientific">Streptosporangium carneum</name>
    <dbReference type="NCBI Taxonomy" id="47481"/>
    <lineage>
        <taxon>Bacteria</taxon>
        <taxon>Bacillati</taxon>
        <taxon>Actinomycetota</taxon>
        <taxon>Actinomycetes</taxon>
        <taxon>Streptosporangiales</taxon>
        <taxon>Streptosporangiaceae</taxon>
        <taxon>Streptosporangium</taxon>
    </lineage>
</organism>
<dbReference type="Proteomes" id="UP001143474">
    <property type="component" value="Unassembled WGS sequence"/>
</dbReference>
<dbReference type="Pfam" id="PF13581">
    <property type="entry name" value="HATPase_c_2"/>
    <property type="match status" value="1"/>
</dbReference>
<protein>
    <recommendedName>
        <fullName evidence="3">Histidine kinase/HSP90-like ATPase domain-containing protein</fullName>
    </recommendedName>
</protein>
<dbReference type="InterPro" id="IPR050267">
    <property type="entry name" value="Anti-sigma-factor_SerPK"/>
</dbReference>
<dbReference type="PANTHER" id="PTHR35526">
    <property type="entry name" value="ANTI-SIGMA-F FACTOR RSBW-RELATED"/>
    <property type="match status" value="1"/>
</dbReference>
<keyword evidence="5" id="KW-1185">Reference proteome</keyword>
<evidence type="ECO:0000313" key="4">
    <source>
        <dbReference type="EMBL" id="GLK07962.1"/>
    </source>
</evidence>
<evidence type="ECO:0000259" key="3">
    <source>
        <dbReference type="Pfam" id="PF13581"/>
    </source>
</evidence>
<reference evidence="4" key="2">
    <citation type="submission" date="2023-01" db="EMBL/GenBank/DDBJ databases">
        <authorList>
            <person name="Sun Q."/>
            <person name="Evtushenko L."/>
        </authorList>
    </citation>
    <scope>NUCLEOTIDE SEQUENCE</scope>
    <source>
        <strain evidence="4">VKM Ac-2007</strain>
    </source>
</reference>
<feature type="domain" description="Histidine kinase/HSP90-like ATPase" evidence="3">
    <location>
        <begin position="49"/>
        <end position="177"/>
    </location>
</feature>
<dbReference type="InterPro" id="IPR003594">
    <property type="entry name" value="HATPase_dom"/>
</dbReference>